<dbReference type="InterPro" id="IPR050309">
    <property type="entry name" value="Type-B_Carboxylest/Lipase"/>
</dbReference>
<dbReference type="AlphaFoldDB" id="A0AAD8D6I9"/>
<feature type="chain" id="PRO_5041770578" description="Carboxylic ester hydrolase" evidence="4">
    <location>
        <begin position="27"/>
        <end position="561"/>
    </location>
</feature>
<evidence type="ECO:0000256" key="3">
    <source>
        <dbReference type="ARBA" id="ARBA00023157"/>
    </source>
</evidence>
<dbReference type="EMBL" id="JAGXEW010000015">
    <property type="protein sequence ID" value="KAK1163491.1"/>
    <property type="molecule type" value="Genomic_DNA"/>
</dbReference>
<evidence type="ECO:0000313" key="6">
    <source>
        <dbReference type="EMBL" id="KAK1163491.1"/>
    </source>
</evidence>
<comment type="similarity">
    <text evidence="1 4">Belongs to the type-B carboxylesterase/lipase family.</text>
</comment>
<dbReference type="Gene3D" id="3.40.50.1820">
    <property type="entry name" value="alpha/beta hydrolase"/>
    <property type="match status" value="1"/>
</dbReference>
<keyword evidence="2 4" id="KW-0378">Hydrolase</keyword>
<dbReference type="CDD" id="cd00312">
    <property type="entry name" value="Esterase_lipase"/>
    <property type="match status" value="1"/>
</dbReference>
<protein>
    <recommendedName>
        <fullName evidence="4">Carboxylic ester hydrolase</fullName>
        <ecNumber evidence="4">3.1.1.-</ecNumber>
    </recommendedName>
</protein>
<dbReference type="InterPro" id="IPR019826">
    <property type="entry name" value="Carboxylesterase_B_AS"/>
</dbReference>
<keyword evidence="4" id="KW-0732">Signal</keyword>
<dbReference type="PANTHER" id="PTHR11559">
    <property type="entry name" value="CARBOXYLESTERASE"/>
    <property type="match status" value="1"/>
</dbReference>
<dbReference type="InterPro" id="IPR002018">
    <property type="entry name" value="CarbesteraseB"/>
</dbReference>
<accession>A0AAD8D6I9</accession>
<dbReference type="PROSITE" id="PS00122">
    <property type="entry name" value="CARBOXYLESTERASE_B_1"/>
    <property type="match status" value="1"/>
</dbReference>
<gene>
    <name evidence="6" type="ORF">AOXY_G16984</name>
</gene>
<dbReference type="FunFam" id="3.40.50.1820:FF:000011">
    <property type="entry name" value="Carboxylic ester hydrolase"/>
    <property type="match status" value="1"/>
</dbReference>
<keyword evidence="3" id="KW-1015">Disulfide bond</keyword>
<dbReference type="Pfam" id="PF00135">
    <property type="entry name" value="COesterase"/>
    <property type="match status" value="1"/>
</dbReference>
<keyword evidence="7" id="KW-1185">Reference proteome</keyword>
<proteinExistence type="inferred from homology"/>
<feature type="signal peptide" evidence="4">
    <location>
        <begin position="1"/>
        <end position="26"/>
    </location>
</feature>
<dbReference type="InterPro" id="IPR019819">
    <property type="entry name" value="Carboxylesterase_B_CS"/>
</dbReference>
<evidence type="ECO:0000256" key="1">
    <source>
        <dbReference type="ARBA" id="ARBA00005964"/>
    </source>
</evidence>
<name>A0AAD8D6I9_ACIOX</name>
<dbReference type="SUPFAM" id="SSF53474">
    <property type="entry name" value="alpha/beta-Hydrolases"/>
    <property type="match status" value="1"/>
</dbReference>
<dbReference type="GO" id="GO:0016787">
    <property type="term" value="F:hydrolase activity"/>
    <property type="evidence" value="ECO:0007669"/>
    <property type="project" value="UniProtKB-KW"/>
</dbReference>
<dbReference type="PROSITE" id="PS00941">
    <property type="entry name" value="CARBOXYLESTERASE_B_2"/>
    <property type="match status" value="1"/>
</dbReference>
<dbReference type="Proteomes" id="UP001230051">
    <property type="component" value="Unassembled WGS sequence"/>
</dbReference>
<dbReference type="InterPro" id="IPR029058">
    <property type="entry name" value="AB_hydrolase_fold"/>
</dbReference>
<feature type="domain" description="Carboxylesterase type B" evidence="5">
    <location>
        <begin position="30"/>
        <end position="541"/>
    </location>
</feature>
<evidence type="ECO:0000313" key="7">
    <source>
        <dbReference type="Proteomes" id="UP001230051"/>
    </source>
</evidence>
<evidence type="ECO:0000256" key="4">
    <source>
        <dbReference type="RuleBase" id="RU361235"/>
    </source>
</evidence>
<dbReference type="EC" id="3.1.1.-" evidence="4"/>
<reference evidence="6" key="1">
    <citation type="submission" date="2022-02" db="EMBL/GenBank/DDBJ databases">
        <title>Atlantic sturgeon de novo genome assembly.</title>
        <authorList>
            <person name="Stock M."/>
            <person name="Klopp C."/>
            <person name="Guiguen Y."/>
            <person name="Cabau C."/>
            <person name="Parinello H."/>
            <person name="Santidrian Yebra-Pimentel E."/>
            <person name="Kuhl H."/>
            <person name="Dirks R.P."/>
            <person name="Guessner J."/>
            <person name="Wuertz S."/>
            <person name="Du K."/>
            <person name="Schartl M."/>
        </authorList>
    </citation>
    <scope>NUCLEOTIDE SEQUENCE</scope>
    <source>
        <strain evidence="6">STURGEONOMICS-FGT-2020</strain>
        <tissue evidence="6">Whole blood</tissue>
    </source>
</reference>
<evidence type="ECO:0000256" key="2">
    <source>
        <dbReference type="ARBA" id="ARBA00022801"/>
    </source>
</evidence>
<evidence type="ECO:0000259" key="5">
    <source>
        <dbReference type="Pfam" id="PF00135"/>
    </source>
</evidence>
<sequence>MSFWGVKARLFHVCVLVLMLWNITHPTGNPNIVTEYGKVMGKQVRVKESDRIVYAYLGIPFAEPPVDKLRFAPPQPPKAWNGTRNATAYPPLCLQNLSHGKQLSDFYLGRFPPLATSEDCLYLNIYTPVKPAEQVQLPVMVWIHGGGFVLGGASLYDGSSLAAFGNVVVVLIQYRLGILGFLSTGDSYAPGNVGLLDQVAALQWLQENIQSFGGDPKDVTLFGESAGSTSVSLHVLSPLSSALFHKAISESGVAFSSLLERDPKQKAQRLARSAGCSAIDSVSVVECFRNKTSEEIARVSPGMEEMAVTPVLDGIFLPKEPEELLQTRKFNRVPYLLGINNHEVGWLIAHYLLPPGWKSGIPKNIFLMVMAGLLQKLTVPQEANGIIAEEYLGDMEDPVGIRDALLDLLGDLLMVMPAVKTARYHRDAGLPVYLYEFQHRPSVYGDSRPEFVKADHFDEVGFVFGAPFWTEDIVMLADTTKAERQLSKTMMAYWTNFAKNGDPNGEGLTEWPLYKEDEVYMGLNLNVKPARKLRDSRVKFWLKTFPEKMAKLNDAMVHAEL</sequence>
<organism evidence="6 7">
    <name type="scientific">Acipenser oxyrinchus oxyrinchus</name>
    <dbReference type="NCBI Taxonomy" id="40147"/>
    <lineage>
        <taxon>Eukaryota</taxon>
        <taxon>Metazoa</taxon>
        <taxon>Chordata</taxon>
        <taxon>Craniata</taxon>
        <taxon>Vertebrata</taxon>
        <taxon>Euteleostomi</taxon>
        <taxon>Actinopterygii</taxon>
        <taxon>Chondrostei</taxon>
        <taxon>Acipenseriformes</taxon>
        <taxon>Acipenseridae</taxon>
        <taxon>Acipenser</taxon>
    </lineage>
</organism>
<comment type="caution">
    <text evidence="6">The sequence shown here is derived from an EMBL/GenBank/DDBJ whole genome shotgun (WGS) entry which is preliminary data.</text>
</comment>